<feature type="region of interest" description="Disordered" evidence="1">
    <location>
        <begin position="1"/>
        <end position="21"/>
    </location>
</feature>
<dbReference type="InterPro" id="IPR027417">
    <property type="entry name" value="P-loop_NTPase"/>
</dbReference>
<dbReference type="GeneID" id="88171411"/>
<dbReference type="RefSeq" id="XP_062875504.1">
    <property type="nucleotide sequence ID" value="XM_063019434.1"/>
</dbReference>
<evidence type="ECO:0000313" key="3">
    <source>
        <dbReference type="Proteomes" id="UP001338582"/>
    </source>
</evidence>
<protein>
    <submittedName>
        <fullName evidence="2">Uncharacterized protein</fullName>
    </submittedName>
</protein>
<evidence type="ECO:0000256" key="1">
    <source>
        <dbReference type="SAM" id="MobiDB-lite"/>
    </source>
</evidence>
<dbReference type="AlphaFoldDB" id="A0AAX4H3J5"/>
<feature type="compositionally biased region" description="Polar residues" evidence="1">
    <location>
        <begin position="1"/>
        <end position="10"/>
    </location>
</feature>
<sequence>MSGTKNSIDSTDPIPRNKSSPVRIAFLGGPKTGKTSIISQLVTKHYRETYYPLRKTNPVLYTYRPSAALVPILDPLDKNAHEILGAQDSNLILSPVMKHGLSRTNADASTTSLSEIAQTLAKNKVYHVNTSSNQTAKTVTPILTELIDTPAFEPDRSVPFLEVSLHAKLAKDVLRNLANDAGHSVNAEPLLVASGAAELNGAIDGYVLVYSAVPPAQIPAYDADSKVLQPTKTSLSDLPVIRDGLIEAWSEYYMYRTQHSSCGESDIFSLKNAFKNMFDTKVKKEVPLRGKPESISQDPYDKLCLPPILIVCTHKNLPLMSPNLIEQGKNYAKQWNCSFIAVDASENVDITLDLMLREIIERREARKTK</sequence>
<dbReference type="Gene3D" id="3.40.50.300">
    <property type="entry name" value="P-loop containing nucleotide triphosphate hydrolases"/>
    <property type="match status" value="1"/>
</dbReference>
<dbReference type="KEGG" id="asau:88171411"/>
<dbReference type="SUPFAM" id="SSF52540">
    <property type="entry name" value="P-loop containing nucleoside triphosphate hydrolases"/>
    <property type="match status" value="1"/>
</dbReference>
<name>A0AAX4H3J5_9ASCO</name>
<keyword evidence="3" id="KW-1185">Reference proteome</keyword>
<accession>A0AAX4H3J5</accession>
<gene>
    <name evidence="2" type="ORF">PUMCH_000342</name>
</gene>
<dbReference type="EMBL" id="CP138894">
    <property type="protein sequence ID" value="WPK23117.1"/>
    <property type="molecule type" value="Genomic_DNA"/>
</dbReference>
<evidence type="ECO:0000313" key="2">
    <source>
        <dbReference type="EMBL" id="WPK23117.1"/>
    </source>
</evidence>
<reference evidence="2 3" key="1">
    <citation type="submission" date="2023-10" db="EMBL/GenBank/DDBJ databases">
        <title>Draft Genome Sequence of Candida saopaulonensis from a very Premature Infant with Sepsis.</title>
        <authorList>
            <person name="Ning Y."/>
            <person name="Dai R."/>
            <person name="Xiao M."/>
            <person name="Xu Y."/>
            <person name="Yan Q."/>
            <person name="Zhang L."/>
        </authorList>
    </citation>
    <scope>NUCLEOTIDE SEQUENCE [LARGE SCALE GENOMIC DNA]</scope>
    <source>
        <strain evidence="2 3">19XY460</strain>
    </source>
</reference>
<dbReference type="Proteomes" id="UP001338582">
    <property type="component" value="Chromosome 1"/>
</dbReference>
<proteinExistence type="predicted"/>
<organism evidence="2 3">
    <name type="scientific">Australozyma saopauloensis</name>
    <dbReference type="NCBI Taxonomy" id="291208"/>
    <lineage>
        <taxon>Eukaryota</taxon>
        <taxon>Fungi</taxon>
        <taxon>Dikarya</taxon>
        <taxon>Ascomycota</taxon>
        <taxon>Saccharomycotina</taxon>
        <taxon>Pichiomycetes</taxon>
        <taxon>Metschnikowiaceae</taxon>
        <taxon>Australozyma</taxon>
    </lineage>
</organism>